<dbReference type="AlphaFoldDB" id="A0A428R132"/>
<evidence type="ECO:0000313" key="2">
    <source>
        <dbReference type="Proteomes" id="UP000288168"/>
    </source>
</evidence>
<gene>
    <name evidence="1" type="ORF">CEP54_001434</name>
</gene>
<dbReference type="OrthoDB" id="10365071at2759"/>
<organism evidence="1 2">
    <name type="scientific">Fusarium duplospermum</name>
    <dbReference type="NCBI Taxonomy" id="1325734"/>
    <lineage>
        <taxon>Eukaryota</taxon>
        <taxon>Fungi</taxon>
        <taxon>Dikarya</taxon>
        <taxon>Ascomycota</taxon>
        <taxon>Pezizomycotina</taxon>
        <taxon>Sordariomycetes</taxon>
        <taxon>Hypocreomycetidae</taxon>
        <taxon>Hypocreales</taxon>
        <taxon>Nectriaceae</taxon>
        <taxon>Fusarium</taxon>
        <taxon>Fusarium solani species complex</taxon>
    </lineage>
</organism>
<dbReference type="EMBL" id="NKCI01000007">
    <property type="protein sequence ID" value="RSL71048.1"/>
    <property type="molecule type" value="Genomic_DNA"/>
</dbReference>
<name>A0A428R132_9HYPO</name>
<protein>
    <submittedName>
        <fullName evidence="1">Uncharacterized protein</fullName>
    </submittedName>
</protein>
<proteinExistence type="predicted"/>
<keyword evidence="2" id="KW-1185">Reference proteome</keyword>
<reference evidence="1 2" key="1">
    <citation type="submission" date="2017-06" db="EMBL/GenBank/DDBJ databases">
        <title>Comparative genomic analysis of Ambrosia Fusariam Clade fungi.</title>
        <authorList>
            <person name="Stajich J.E."/>
            <person name="Carrillo J."/>
            <person name="Kijimoto T."/>
            <person name="Eskalen A."/>
            <person name="O'Donnell K."/>
            <person name="Kasson M."/>
        </authorList>
    </citation>
    <scope>NUCLEOTIDE SEQUENCE [LARGE SCALE GENOMIC DNA]</scope>
    <source>
        <strain evidence="1 2">NRRL62584</strain>
    </source>
</reference>
<sequence length="70" mass="7564">MDGMCLTAGRRTPLSTLCLLSQSLTTISSRRWHAVTGDNANMCGRNCSTACRSVKRRDLHSISKAPPSPS</sequence>
<evidence type="ECO:0000313" key="1">
    <source>
        <dbReference type="EMBL" id="RSL71048.1"/>
    </source>
</evidence>
<accession>A0A428R132</accession>
<comment type="caution">
    <text evidence="1">The sequence shown here is derived from an EMBL/GenBank/DDBJ whole genome shotgun (WGS) entry which is preliminary data.</text>
</comment>
<dbReference type="Proteomes" id="UP000288168">
    <property type="component" value="Unassembled WGS sequence"/>
</dbReference>